<dbReference type="NCBIfam" id="NF007676">
    <property type="entry name" value="PRK10351.1"/>
    <property type="match status" value="1"/>
</dbReference>
<evidence type="ECO:0000256" key="2">
    <source>
        <dbReference type="ARBA" id="ARBA00022679"/>
    </source>
</evidence>
<name>A0ABM9F8L7_9ENTR</name>
<dbReference type="InterPro" id="IPR008278">
    <property type="entry name" value="4-PPantetheinyl_Trfase_dom"/>
</dbReference>
<organism evidence="4 5">
    <name type="scientific">Pseudocitrobacter vendiensis</name>
    <dbReference type="NCBI Taxonomy" id="2488306"/>
    <lineage>
        <taxon>Bacteria</taxon>
        <taxon>Pseudomonadati</taxon>
        <taxon>Pseudomonadota</taxon>
        <taxon>Gammaproteobacteria</taxon>
        <taxon>Enterobacterales</taxon>
        <taxon>Enterobacteriaceae</taxon>
        <taxon>Pseudocitrobacter</taxon>
    </lineage>
</organism>
<keyword evidence="2 4" id="KW-0808">Transferase</keyword>
<dbReference type="Pfam" id="PF01648">
    <property type="entry name" value="ACPS"/>
    <property type="match status" value="1"/>
</dbReference>
<proteinExistence type="inferred from homology"/>
<sequence length="174" mass="19585">MYRLLRAKVSDYIDAQAAGRALLERAIFPAVLPEIIRNPNGKPGFARGYPLWFNISHSGDDIVLLLSDEGEVGCDIEVIRPRKNSQRIVESVFSPGEQAQIAAAEDKLVAFWQIWTRKEAMLKQAGSQIWRIADFDSCLPTPLFLAQLRWSENRIVTLCTPTPVSAQENDFIVK</sequence>
<reference evidence="4" key="1">
    <citation type="submission" date="2022-05" db="EMBL/GenBank/DDBJ databases">
        <authorList>
            <person name="Blom J."/>
        </authorList>
    </citation>
    <scope>NUCLEOTIDE SEQUENCE</scope>
    <source>
        <strain evidence="4">Type strain: CPO20170097</strain>
    </source>
</reference>
<feature type="domain" description="4'-phosphopantetheinyl transferase" evidence="3">
    <location>
        <begin position="72"/>
        <end position="138"/>
    </location>
</feature>
<evidence type="ECO:0000259" key="3">
    <source>
        <dbReference type="Pfam" id="PF01648"/>
    </source>
</evidence>
<evidence type="ECO:0000313" key="5">
    <source>
        <dbReference type="Proteomes" id="UP001152651"/>
    </source>
</evidence>
<dbReference type="Gene3D" id="3.90.470.20">
    <property type="entry name" value="4'-phosphopantetheinyl transferase domain"/>
    <property type="match status" value="1"/>
</dbReference>
<protein>
    <submittedName>
        <fullName evidence="4">4'-phosphopantetheinyl transferase AcpT</fullName>
    </submittedName>
</protein>
<dbReference type="EMBL" id="CALSBS010000007">
    <property type="protein sequence ID" value="CAH6637193.1"/>
    <property type="molecule type" value="Genomic_DNA"/>
</dbReference>
<dbReference type="RefSeq" id="WP_253897813.1">
    <property type="nucleotide sequence ID" value="NZ_CALSBS010000007.1"/>
</dbReference>
<dbReference type="InterPro" id="IPR037143">
    <property type="entry name" value="4-PPantetheinyl_Trfase_dom_sf"/>
</dbReference>
<dbReference type="GO" id="GO:0016740">
    <property type="term" value="F:transferase activity"/>
    <property type="evidence" value="ECO:0007669"/>
    <property type="project" value="UniProtKB-KW"/>
</dbReference>
<dbReference type="InterPro" id="IPR050559">
    <property type="entry name" value="P-Pant_transferase_sf"/>
</dbReference>
<comment type="similarity">
    <text evidence="1">Belongs to the P-Pant transferase superfamily. Gsp/Sfp/HetI/AcpT family.</text>
</comment>
<accession>A0ABM9F8L7</accession>
<dbReference type="PANTHER" id="PTHR12215:SF10">
    <property type="entry name" value="L-AMINOADIPATE-SEMIALDEHYDE DEHYDROGENASE-PHOSPHOPANTETHEINYL TRANSFERASE"/>
    <property type="match status" value="1"/>
</dbReference>
<gene>
    <name evidence="4" type="ORF">FBBNIHIM_10255</name>
</gene>
<dbReference type="PANTHER" id="PTHR12215">
    <property type="entry name" value="PHOSPHOPANTETHEINE TRANSFERASE"/>
    <property type="match status" value="1"/>
</dbReference>
<dbReference type="SUPFAM" id="SSF56214">
    <property type="entry name" value="4'-phosphopantetheinyl transferase"/>
    <property type="match status" value="2"/>
</dbReference>
<comment type="caution">
    <text evidence="4">The sequence shown here is derived from an EMBL/GenBank/DDBJ whole genome shotgun (WGS) entry which is preliminary data.</text>
</comment>
<evidence type="ECO:0000313" key="4">
    <source>
        <dbReference type="EMBL" id="CAH6637193.1"/>
    </source>
</evidence>
<keyword evidence="5" id="KW-1185">Reference proteome</keyword>
<dbReference type="Proteomes" id="UP001152651">
    <property type="component" value="Unassembled WGS sequence"/>
</dbReference>
<evidence type="ECO:0000256" key="1">
    <source>
        <dbReference type="ARBA" id="ARBA00010990"/>
    </source>
</evidence>